<comment type="similarity">
    <text evidence="4 13 14">Belongs to the ketol-acid reductoisomerase family.</text>
</comment>
<comment type="catalytic activity">
    <reaction evidence="13">
        <text>(2R)-2,3-dihydroxy-3-methylbutanoate + NADP(+) = (2S)-2-acetolactate + NADPH + H(+)</text>
        <dbReference type="Rhea" id="RHEA:22068"/>
        <dbReference type="ChEBI" id="CHEBI:15378"/>
        <dbReference type="ChEBI" id="CHEBI:49072"/>
        <dbReference type="ChEBI" id="CHEBI:57783"/>
        <dbReference type="ChEBI" id="CHEBI:58349"/>
        <dbReference type="ChEBI" id="CHEBI:58476"/>
        <dbReference type="EC" id="1.1.1.86"/>
    </reaction>
</comment>
<comment type="cofactor">
    <cofactor evidence="13">
        <name>Mg(2+)</name>
        <dbReference type="ChEBI" id="CHEBI:18420"/>
    </cofactor>
    <text evidence="13">Binds 2 magnesium ions per subunit.</text>
</comment>
<dbReference type="OrthoDB" id="10255643at2759"/>
<dbReference type="Gene3D" id="1.10.1040.10">
    <property type="entry name" value="N-(1-d-carboxylethyl)-l-norvaline Dehydrogenase, domain 2"/>
    <property type="match status" value="3"/>
</dbReference>
<evidence type="ECO:0000256" key="7">
    <source>
        <dbReference type="ARBA" id="ARBA00022842"/>
    </source>
</evidence>
<protein>
    <recommendedName>
        <fullName evidence="13">Ketol-acid reductoisomerase, mitochondrial</fullName>
        <ecNumber evidence="13">1.1.1.86</ecNumber>
    </recommendedName>
    <alternativeName>
        <fullName evidence="13">Acetohydroxy-acid reductoisomerase</fullName>
    </alternativeName>
    <alternativeName>
        <fullName evidence="13">Alpha-keto-beta-hydroxylacyl reductoisomerase</fullName>
    </alternativeName>
</protein>
<dbReference type="OMA" id="RAMFSWL"/>
<dbReference type="PROSITE" id="PS51850">
    <property type="entry name" value="KARI_N"/>
    <property type="match status" value="1"/>
</dbReference>
<comment type="pathway">
    <text evidence="3">Amino-acid biosynthesis; L-isoleucine biosynthesis; L-isoleucine from 2-oxobutanoate: step 2/4.</text>
</comment>
<feature type="binding site" evidence="14">
    <location>
        <position position="265"/>
    </location>
    <ligand>
        <name>Mg(2+)</name>
        <dbReference type="ChEBI" id="CHEBI:18420"/>
        <label>2</label>
    </ligand>
</feature>
<dbReference type="RefSeq" id="XP_007330406.1">
    <property type="nucleotide sequence ID" value="XM_007330344.1"/>
</dbReference>
<evidence type="ECO:0000256" key="9">
    <source>
        <dbReference type="ARBA" id="ARBA00022946"/>
    </source>
</evidence>
<dbReference type="EMBL" id="JH971391">
    <property type="protein sequence ID" value="EKM78685.1"/>
    <property type="molecule type" value="Genomic_DNA"/>
</dbReference>
<dbReference type="InterPro" id="IPR008927">
    <property type="entry name" value="6-PGluconate_DH-like_C_sf"/>
</dbReference>
<dbReference type="HOGENOM" id="CLU_033821_1_2_1"/>
<evidence type="ECO:0000256" key="1">
    <source>
        <dbReference type="ARBA" id="ARBA00004173"/>
    </source>
</evidence>
<dbReference type="InterPro" id="IPR013116">
    <property type="entry name" value="KARI_N"/>
</dbReference>
<keyword evidence="5 13" id="KW-0028">Amino-acid biosynthesis</keyword>
<evidence type="ECO:0000256" key="11">
    <source>
        <dbReference type="ARBA" id="ARBA00023128"/>
    </source>
</evidence>
<evidence type="ECO:0000259" key="16">
    <source>
        <dbReference type="PROSITE" id="PS51851"/>
    </source>
</evidence>
<dbReference type="FunCoup" id="K5XUD6">
    <property type="interactions" value="309"/>
</dbReference>
<keyword evidence="18" id="KW-1185">Reference proteome</keyword>
<feature type="domain" description="KARI N-terminal Rossmann" evidence="15">
    <location>
        <begin position="66"/>
        <end position="256"/>
    </location>
</feature>
<comment type="pathway">
    <text evidence="2">Amino-acid biosynthesis; L-valine biosynthesis; L-valine from pyruvate: step 2/4.</text>
</comment>
<evidence type="ECO:0000256" key="6">
    <source>
        <dbReference type="ARBA" id="ARBA00022723"/>
    </source>
</evidence>
<evidence type="ECO:0000256" key="8">
    <source>
        <dbReference type="ARBA" id="ARBA00022857"/>
    </source>
</evidence>
<dbReference type="GO" id="GO:0004455">
    <property type="term" value="F:ketol-acid reductoisomerase activity"/>
    <property type="evidence" value="ECO:0007669"/>
    <property type="project" value="UniProtKB-UniRule"/>
</dbReference>
<evidence type="ECO:0000256" key="12">
    <source>
        <dbReference type="ARBA" id="ARBA00023304"/>
    </source>
</evidence>
<dbReference type="PANTHER" id="PTHR21371:SF1">
    <property type="entry name" value="KETOL-ACID REDUCTOISOMERASE, MITOCHONDRIAL"/>
    <property type="match status" value="1"/>
</dbReference>
<evidence type="ECO:0000256" key="14">
    <source>
        <dbReference type="PROSITE-ProRule" id="PRU01198"/>
    </source>
</evidence>
<reference evidence="18" key="1">
    <citation type="journal article" date="2012" name="Proc. Natl. Acad. Sci. U.S.A.">
        <title>Genome sequence of the button mushroom Agaricus bisporus reveals mechanisms governing adaptation to a humic-rich ecological niche.</title>
        <authorList>
            <person name="Morin E."/>
            <person name="Kohler A."/>
            <person name="Baker A.R."/>
            <person name="Foulongne-Oriol M."/>
            <person name="Lombard V."/>
            <person name="Nagy L.G."/>
            <person name="Ohm R.A."/>
            <person name="Patyshakuliyeva A."/>
            <person name="Brun A."/>
            <person name="Aerts A.L."/>
            <person name="Bailey A.M."/>
            <person name="Billette C."/>
            <person name="Coutinho P.M."/>
            <person name="Deakin G."/>
            <person name="Doddapaneni H."/>
            <person name="Floudas D."/>
            <person name="Grimwood J."/>
            <person name="Hilden K."/>
            <person name="Kuees U."/>
            <person name="LaButti K.M."/>
            <person name="Lapidus A."/>
            <person name="Lindquist E.A."/>
            <person name="Lucas S.M."/>
            <person name="Murat C."/>
            <person name="Riley R.W."/>
            <person name="Salamov A.A."/>
            <person name="Schmutz J."/>
            <person name="Subramanian V."/>
            <person name="Woesten H.A.B."/>
            <person name="Xu J."/>
            <person name="Eastwood D.C."/>
            <person name="Foster G.D."/>
            <person name="Sonnenberg A.S."/>
            <person name="Cullen D."/>
            <person name="de Vries R.P."/>
            <person name="Lundell T."/>
            <person name="Hibbett D.S."/>
            <person name="Henrissat B."/>
            <person name="Burton K.S."/>
            <person name="Kerrigan R.W."/>
            <person name="Challen M.P."/>
            <person name="Grigoriev I.V."/>
            <person name="Martin F."/>
        </authorList>
    </citation>
    <scope>NUCLEOTIDE SEQUENCE [LARGE SCALE GENOMIC DNA]</scope>
    <source>
        <strain evidence="18">JB137-S8 / ATCC MYA-4627 / FGSC 10392</strain>
    </source>
</reference>
<evidence type="ECO:0000256" key="10">
    <source>
        <dbReference type="ARBA" id="ARBA00023002"/>
    </source>
</evidence>
<keyword evidence="12 13" id="KW-0100">Branched-chain amino acid biosynthesis</keyword>
<evidence type="ECO:0000313" key="18">
    <source>
        <dbReference type="Proteomes" id="UP000008493"/>
    </source>
</evidence>
<keyword evidence="7 13" id="KW-0460">Magnesium</keyword>
<feature type="binding site" evidence="14">
    <location>
        <position position="305"/>
    </location>
    <ligand>
        <name>Mg(2+)</name>
        <dbReference type="ChEBI" id="CHEBI:18420"/>
        <label>2</label>
    </ligand>
</feature>
<organism evidence="17 18">
    <name type="scientific">Agaricus bisporus var. burnettii (strain JB137-S8 / ATCC MYA-4627 / FGSC 10392)</name>
    <name type="common">White button mushroom</name>
    <dbReference type="NCBI Taxonomy" id="597362"/>
    <lineage>
        <taxon>Eukaryota</taxon>
        <taxon>Fungi</taxon>
        <taxon>Dikarya</taxon>
        <taxon>Basidiomycota</taxon>
        <taxon>Agaricomycotina</taxon>
        <taxon>Agaricomycetes</taxon>
        <taxon>Agaricomycetidae</taxon>
        <taxon>Agaricales</taxon>
        <taxon>Agaricineae</taxon>
        <taxon>Agaricaceae</taxon>
        <taxon>Agaricus</taxon>
    </lineage>
</organism>
<comment type="catalytic activity">
    <reaction evidence="13">
        <text>(2R,3R)-2,3-dihydroxy-3-methylpentanoate + NADP(+) = (S)-2-ethyl-2-hydroxy-3-oxobutanoate + NADPH + H(+)</text>
        <dbReference type="Rhea" id="RHEA:13493"/>
        <dbReference type="ChEBI" id="CHEBI:15378"/>
        <dbReference type="ChEBI" id="CHEBI:49256"/>
        <dbReference type="ChEBI" id="CHEBI:49258"/>
        <dbReference type="ChEBI" id="CHEBI:57783"/>
        <dbReference type="ChEBI" id="CHEBI:58349"/>
        <dbReference type="EC" id="1.1.1.86"/>
    </reaction>
</comment>
<name>K5XUD6_AGABU</name>
<feature type="domain" description="KARI C-terminal knotted" evidence="16">
    <location>
        <begin position="257"/>
        <end position="404"/>
    </location>
</feature>
<dbReference type="GO" id="GO:0009099">
    <property type="term" value="P:L-valine biosynthetic process"/>
    <property type="evidence" value="ECO:0007669"/>
    <property type="project" value="UniProtKB-UniRule"/>
</dbReference>
<gene>
    <name evidence="17" type="ORF">AGABI1DRAFT_75099</name>
</gene>
<dbReference type="PROSITE" id="PS51851">
    <property type="entry name" value="KARI_C"/>
    <property type="match status" value="1"/>
</dbReference>
<dbReference type="FunFam" id="3.40.50.720:FF:000167">
    <property type="entry name" value="Ketol-acid reductoisomerase, mitochondrial"/>
    <property type="match status" value="1"/>
</dbReference>
<dbReference type="GO" id="GO:0005759">
    <property type="term" value="C:mitochondrial matrix"/>
    <property type="evidence" value="ECO:0007669"/>
    <property type="project" value="UniProtKB-ARBA"/>
</dbReference>
<dbReference type="Pfam" id="PF07991">
    <property type="entry name" value="KARI_N"/>
    <property type="match status" value="1"/>
</dbReference>
<feature type="binding site" evidence="14">
    <location>
        <position position="269"/>
    </location>
    <ligand>
        <name>Mg(2+)</name>
        <dbReference type="ChEBI" id="CHEBI:18420"/>
        <label>1</label>
    </ligand>
</feature>
<feature type="binding site" evidence="14">
    <location>
        <position position="265"/>
    </location>
    <ligand>
        <name>Mg(2+)</name>
        <dbReference type="ChEBI" id="CHEBI:18420"/>
        <label>1</label>
    </ligand>
</feature>
<dbReference type="eggNOG" id="ENOG502QQBF">
    <property type="taxonomic scope" value="Eukaryota"/>
</dbReference>
<dbReference type="FunFam" id="1.10.1040.10:FF:000003">
    <property type="entry name" value="Ketol-acid reductoisomerase, mitochondrial"/>
    <property type="match status" value="1"/>
</dbReference>
<dbReference type="NCBIfam" id="TIGR00465">
    <property type="entry name" value="ilvC"/>
    <property type="match status" value="1"/>
</dbReference>
<dbReference type="InterPro" id="IPR016207">
    <property type="entry name" value="KetolA_reductoisomerase_fun"/>
</dbReference>
<feature type="binding site" evidence="14">
    <location>
        <position position="301"/>
    </location>
    <ligand>
        <name>Mg(2+)</name>
        <dbReference type="ChEBI" id="CHEBI:18420"/>
        <label>2</label>
    </ligand>
</feature>
<evidence type="ECO:0000259" key="15">
    <source>
        <dbReference type="PROSITE" id="PS51850"/>
    </source>
</evidence>
<sequence length="426" mass="47055">MASFAARSASQVLRASRRTSAAVARAALKPQAASYSLLARTASAKVILNPTFQTVRGVKTLDFAGTKETVYERADWPLAKLQDYFKNDTLALIGYGSQGHGQGLNARDNGLNVIVGVREGGESWKQAVEDGWVPGETLFPIKEAIHKGTIIMNLLSDAAQSQTWPELAPLITPGKTLYFSHGFSVVYKEDTKVVPPKDVDVILVAPKGSGRTVRTLFKEGRGINSSIAVWQDVTGKAKEKAIAIGVGIGSGYMYETTFQKEVYSDLYGERGVLMGGIQGLFLAQYQVLRKNGHSPSEAFNETVEEATQSLYPLIGQKGMDYMYNACSTTARRGALDWAPIFEKANVPIFEKLYESVRNGTETRKSLEYNSRTTYRQDLAKELAEIDNQEIWRAGMYKVSRLLWDISMTSVFTGKVVRSLRPDYKPE</sequence>
<dbReference type="FunFam" id="1.10.1040.10:FF:000005">
    <property type="entry name" value="Ketol-acid reductoisomerase, mitochondrial"/>
    <property type="match status" value="1"/>
</dbReference>
<dbReference type="PIRSF" id="PIRSF000119">
    <property type="entry name" value="Ilv5_fungal"/>
    <property type="match status" value="1"/>
</dbReference>
<keyword evidence="10 13" id="KW-0560">Oxidoreductase</keyword>
<evidence type="ECO:0000256" key="13">
    <source>
        <dbReference type="PIRNR" id="PIRNR000119"/>
    </source>
</evidence>
<evidence type="ECO:0000256" key="5">
    <source>
        <dbReference type="ARBA" id="ARBA00022605"/>
    </source>
</evidence>
<keyword evidence="9" id="KW-0809">Transit peptide</keyword>
<dbReference type="SUPFAM" id="SSF48179">
    <property type="entry name" value="6-phosphogluconate dehydrogenase C-terminal domain-like"/>
    <property type="match status" value="1"/>
</dbReference>
<dbReference type="PANTHER" id="PTHR21371">
    <property type="entry name" value="KETOL-ACID REDUCTOISOMERASE, MITOCHONDRIAL"/>
    <property type="match status" value="1"/>
</dbReference>
<feature type="binding site" evidence="14">
    <location>
        <position position="327"/>
    </location>
    <ligand>
        <name>substrate</name>
    </ligand>
</feature>
<dbReference type="GO" id="GO:0046872">
    <property type="term" value="F:metal ion binding"/>
    <property type="evidence" value="ECO:0007669"/>
    <property type="project" value="UniProtKB-UniRule"/>
</dbReference>
<dbReference type="InterPro" id="IPR013023">
    <property type="entry name" value="KARI"/>
</dbReference>
<dbReference type="UniPathway" id="UPA00047">
    <property type="reaction ID" value="UER00056"/>
</dbReference>
<dbReference type="GO" id="GO:0009097">
    <property type="term" value="P:isoleucine biosynthetic process"/>
    <property type="evidence" value="ECO:0007669"/>
    <property type="project" value="UniProtKB-UniRule"/>
</dbReference>
<dbReference type="Proteomes" id="UP000008493">
    <property type="component" value="Unassembled WGS sequence"/>
</dbReference>
<dbReference type="InParanoid" id="K5XUD6"/>
<dbReference type="EC" id="1.1.1.86" evidence="13"/>
<comment type="subcellular location">
    <subcellularLocation>
        <location evidence="1 13">Mitochondrion</location>
    </subcellularLocation>
</comment>
<keyword evidence="11 13" id="KW-0496">Mitochondrion</keyword>
<dbReference type="Pfam" id="PF01450">
    <property type="entry name" value="KARI_C"/>
    <property type="match status" value="1"/>
</dbReference>
<dbReference type="UniPathway" id="UPA00049">
    <property type="reaction ID" value="UER00060"/>
</dbReference>
<evidence type="ECO:0000256" key="2">
    <source>
        <dbReference type="ARBA" id="ARBA00004864"/>
    </source>
</evidence>
<proteinExistence type="inferred from homology"/>
<keyword evidence="8 13" id="KW-0521">NADP</keyword>
<keyword evidence="6 13" id="KW-0479">Metal-binding</keyword>
<dbReference type="KEGG" id="abp:AGABI1DRAFT75099"/>
<dbReference type="InterPro" id="IPR000506">
    <property type="entry name" value="KARI_C"/>
</dbReference>
<dbReference type="AlphaFoldDB" id="K5XUD6"/>
<accession>K5XUD6</accession>
<evidence type="ECO:0000256" key="3">
    <source>
        <dbReference type="ARBA" id="ARBA00004885"/>
    </source>
</evidence>
<evidence type="ECO:0000256" key="4">
    <source>
        <dbReference type="ARBA" id="ARBA00010318"/>
    </source>
</evidence>
<dbReference type="InterPro" id="IPR013328">
    <property type="entry name" value="6PGD_dom2"/>
</dbReference>
<dbReference type="Gene3D" id="3.40.50.720">
    <property type="entry name" value="NAD(P)-binding Rossmann-like Domain"/>
    <property type="match status" value="1"/>
</dbReference>
<evidence type="ECO:0000313" key="17">
    <source>
        <dbReference type="EMBL" id="EKM78685.1"/>
    </source>
</evidence>
<dbReference type="SUPFAM" id="SSF51735">
    <property type="entry name" value="NAD(P)-binding Rossmann-fold domains"/>
    <property type="match status" value="1"/>
</dbReference>
<dbReference type="STRING" id="597362.K5XUD6"/>
<dbReference type="GeneID" id="18831237"/>
<dbReference type="InterPro" id="IPR036291">
    <property type="entry name" value="NAD(P)-bd_dom_sf"/>
</dbReference>